<dbReference type="InterPro" id="IPR036249">
    <property type="entry name" value="Thioredoxin-like_sf"/>
</dbReference>
<feature type="region of interest" description="Disordered" evidence="1">
    <location>
        <begin position="57"/>
        <end position="79"/>
    </location>
</feature>
<sequence>MGCVSSKDIKKDLQQEEEEEEEVTVTVTNGGSYVNHVVSLTSSTYGALMLDKEQATVEEAAKSVKTSPSHNQNQNREEPEVINAWELMEGLEEGVPISNHPKKSPKSTPFLRGFIAADTKTPFKFLNQFGSPKSLRKFTGKENKVVANAGVRRLDYNFSPKGILKPSNFSSPLKGSPIRSRRNSFGSDTKRRSPSPLFDPELLASYEKELSEEEEQIKRMVWATPKTRRIRKSLDSQSFMKTFEEKCPSGGENCVVLYTTTLRGIRKTFEECNKVRAIVESYSVHTVERDVSMDSGFKEELRKLMGTEKIKVPVVFVKGRLVGGAEEVVKLEEEEKLGLLFEGIAPKATGECGGCGGVRFVMCTECNGSCKVLDKDHNNTARCIQCNENGLIQCPMCP</sequence>
<organism evidence="3 4">
    <name type="scientific">Psophocarpus tetragonolobus</name>
    <name type="common">Winged bean</name>
    <name type="synonym">Dolichos tetragonolobus</name>
    <dbReference type="NCBI Taxonomy" id="3891"/>
    <lineage>
        <taxon>Eukaryota</taxon>
        <taxon>Viridiplantae</taxon>
        <taxon>Streptophyta</taxon>
        <taxon>Embryophyta</taxon>
        <taxon>Tracheophyta</taxon>
        <taxon>Spermatophyta</taxon>
        <taxon>Magnoliopsida</taxon>
        <taxon>eudicotyledons</taxon>
        <taxon>Gunneridae</taxon>
        <taxon>Pentapetalae</taxon>
        <taxon>rosids</taxon>
        <taxon>fabids</taxon>
        <taxon>Fabales</taxon>
        <taxon>Fabaceae</taxon>
        <taxon>Papilionoideae</taxon>
        <taxon>50 kb inversion clade</taxon>
        <taxon>NPAAA clade</taxon>
        <taxon>indigoferoid/millettioid clade</taxon>
        <taxon>Phaseoleae</taxon>
        <taxon>Psophocarpus</taxon>
    </lineage>
</organism>
<evidence type="ECO:0000313" key="3">
    <source>
        <dbReference type="EMBL" id="KAK7396692.1"/>
    </source>
</evidence>
<evidence type="ECO:0000256" key="1">
    <source>
        <dbReference type="SAM" id="MobiDB-lite"/>
    </source>
</evidence>
<comment type="caution">
    <text evidence="3">The sequence shown here is derived from an EMBL/GenBank/DDBJ whole genome shotgun (WGS) entry which is preliminary data.</text>
</comment>
<reference evidence="3 4" key="1">
    <citation type="submission" date="2024-01" db="EMBL/GenBank/DDBJ databases">
        <title>The genomes of 5 underutilized Papilionoideae crops provide insights into root nodulation and disease resistanc.</title>
        <authorList>
            <person name="Jiang F."/>
        </authorList>
    </citation>
    <scope>NUCLEOTIDE SEQUENCE [LARGE SCALE GENOMIC DNA]</scope>
    <source>
        <strain evidence="3">DUOXIRENSHENG_FW03</strain>
        <tissue evidence="3">Leaves</tissue>
    </source>
</reference>
<gene>
    <name evidence="3" type="ORF">VNO78_17850</name>
</gene>
<feature type="region of interest" description="Disordered" evidence="1">
    <location>
        <begin position="1"/>
        <end position="26"/>
    </location>
</feature>
<dbReference type="Proteomes" id="UP001386955">
    <property type="component" value="Unassembled WGS sequence"/>
</dbReference>
<dbReference type="PROSITE" id="PS51354">
    <property type="entry name" value="GLUTAREDOXIN_2"/>
    <property type="match status" value="1"/>
</dbReference>
<dbReference type="InterPro" id="IPR002109">
    <property type="entry name" value="Glutaredoxin"/>
</dbReference>
<keyword evidence="4" id="KW-1185">Reference proteome</keyword>
<dbReference type="PANTHER" id="PTHR45669:SF12">
    <property type="entry name" value="EMB|CAB85507.1"/>
    <property type="match status" value="1"/>
</dbReference>
<dbReference type="AlphaFoldDB" id="A0AAN9SNV7"/>
<dbReference type="EMBL" id="JAYMYS010000004">
    <property type="protein sequence ID" value="KAK7396692.1"/>
    <property type="molecule type" value="Genomic_DNA"/>
</dbReference>
<feature type="domain" description="Glutaredoxin" evidence="2">
    <location>
        <begin position="255"/>
        <end position="322"/>
    </location>
</feature>
<proteinExistence type="predicted"/>
<accession>A0AAN9SNV7</accession>
<dbReference type="CDD" id="cd03031">
    <property type="entry name" value="GRX_GRX_like"/>
    <property type="match status" value="1"/>
</dbReference>
<name>A0AAN9SNV7_PSOTE</name>
<protein>
    <recommendedName>
        <fullName evidence="2">Glutaredoxin domain-containing protein</fullName>
    </recommendedName>
</protein>
<dbReference type="SUPFAM" id="SSF52833">
    <property type="entry name" value="Thioredoxin-like"/>
    <property type="match status" value="1"/>
</dbReference>
<evidence type="ECO:0000259" key="2">
    <source>
        <dbReference type="Pfam" id="PF00462"/>
    </source>
</evidence>
<dbReference type="Pfam" id="PF00462">
    <property type="entry name" value="Glutaredoxin"/>
    <property type="match status" value="1"/>
</dbReference>
<feature type="region of interest" description="Disordered" evidence="1">
    <location>
        <begin position="168"/>
        <end position="197"/>
    </location>
</feature>
<dbReference type="Pfam" id="PF23733">
    <property type="entry name" value="GRXCR1-2_C"/>
    <property type="match status" value="1"/>
</dbReference>
<dbReference type="Gene3D" id="3.40.30.10">
    <property type="entry name" value="Glutaredoxin"/>
    <property type="match status" value="1"/>
</dbReference>
<feature type="compositionally biased region" description="Polar residues" evidence="1">
    <location>
        <begin position="64"/>
        <end position="74"/>
    </location>
</feature>
<evidence type="ECO:0000313" key="4">
    <source>
        <dbReference type="Proteomes" id="UP001386955"/>
    </source>
</evidence>
<dbReference type="PANTHER" id="PTHR45669">
    <property type="entry name" value="GLUTAREDOXIN DOMAIN-CONTAINING CYSTEINE-RICH PROTEIN CG12206-RELATED"/>
    <property type="match status" value="1"/>
</dbReference>